<evidence type="ECO:0000313" key="1">
    <source>
        <dbReference type="EMBL" id="CRF32078.1"/>
    </source>
</evidence>
<protein>
    <recommendedName>
        <fullName evidence="3">YhcH/YjgK/YiaL family protein</fullName>
    </recommendedName>
</protein>
<dbReference type="NCBIfam" id="TIGR00022">
    <property type="entry name" value="YhcH/YjgK/YiaL family protein"/>
    <property type="match status" value="1"/>
</dbReference>
<dbReference type="InterPro" id="IPR004375">
    <property type="entry name" value="NanQ/TabA/YiaL"/>
</dbReference>
<dbReference type="InterPro" id="IPR037012">
    <property type="entry name" value="NanQ/TabA/YiaL_sf"/>
</dbReference>
<dbReference type="GO" id="GO:0005829">
    <property type="term" value="C:cytosol"/>
    <property type="evidence" value="ECO:0007669"/>
    <property type="project" value="TreeGrafter"/>
</dbReference>
<dbReference type="Gene3D" id="2.60.120.370">
    <property type="entry name" value="YhcH/YjgK/YiaL"/>
    <property type="match status" value="1"/>
</dbReference>
<dbReference type="OrthoDB" id="9792756at2"/>
<dbReference type="PANTHER" id="PTHR34986">
    <property type="entry name" value="EVOLVED BETA-GALACTOSIDASE SUBUNIT BETA"/>
    <property type="match status" value="1"/>
</dbReference>
<dbReference type="RefSeq" id="WP_012671980.1">
    <property type="nucleotide sequence ID" value="NZ_CVLB01000001.1"/>
</dbReference>
<evidence type="ECO:0008006" key="3">
    <source>
        <dbReference type="Google" id="ProtNLM"/>
    </source>
</evidence>
<accession>A0A0G4K4N4</accession>
<dbReference type="AlphaFoldDB" id="A0A0G4K4N4"/>
<dbReference type="Proteomes" id="UP000043763">
    <property type="component" value="Unassembled WGS sequence"/>
</dbReference>
<dbReference type="Pfam" id="PF04074">
    <property type="entry name" value="DUF386"/>
    <property type="match status" value="1"/>
</dbReference>
<dbReference type="SUPFAM" id="SSF51197">
    <property type="entry name" value="Clavaminate synthase-like"/>
    <property type="match status" value="1"/>
</dbReference>
<organism evidence="1 2">
    <name type="scientific">Brachyspira suanatina</name>
    <dbReference type="NCBI Taxonomy" id="381802"/>
    <lineage>
        <taxon>Bacteria</taxon>
        <taxon>Pseudomonadati</taxon>
        <taxon>Spirochaetota</taxon>
        <taxon>Spirochaetia</taxon>
        <taxon>Brachyspirales</taxon>
        <taxon>Brachyspiraceae</taxon>
        <taxon>Brachyspira</taxon>
    </lineage>
</organism>
<reference evidence="2" key="1">
    <citation type="submission" date="2015-04" db="EMBL/GenBank/DDBJ databases">
        <authorList>
            <person name="Mushtaq Mamoona"/>
        </authorList>
    </citation>
    <scope>NUCLEOTIDE SEQUENCE [LARGE SCALE GENOMIC DNA]</scope>
    <source>
        <strain evidence="2">AN4859/03</strain>
    </source>
</reference>
<dbReference type="PANTHER" id="PTHR34986:SF1">
    <property type="entry name" value="PROTEIN YIAL"/>
    <property type="match status" value="1"/>
</dbReference>
<name>A0A0G4K4N4_9SPIR</name>
<proteinExistence type="predicted"/>
<gene>
    <name evidence="1" type="ORF">BRSU_0559</name>
</gene>
<dbReference type="GeneID" id="63963640"/>
<sequence>MILKPIKSEFNQDFHDSIWKAKNYIRDHYDELKKLPNGKHLLDKEICEGAFINVTEYDNKDNPPWESHLKYVDVQIIFEGAEDFIIANTSTLKPKSYDEASDYHDWEGEGTVRLTLSQGEILILLPYDAHRVGLPPKSGKNHVKKAIVKVPYKG</sequence>
<evidence type="ECO:0000313" key="2">
    <source>
        <dbReference type="Proteomes" id="UP000043763"/>
    </source>
</evidence>
<keyword evidence="2" id="KW-1185">Reference proteome</keyword>
<dbReference type="EMBL" id="CVLB01000001">
    <property type="protein sequence ID" value="CRF32078.1"/>
    <property type="molecule type" value="Genomic_DNA"/>
</dbReference>